<dbReference type="InterPro" id="IPR011009">
    <property type="entry name" value="Kinase-like_dom_sf"/>
</dbReference>
<organism evidence="3 4">
    <name type="scientific">Reticulomyxa filosa</name>
    <dbReference type="NCBI Taxonomy" id="46433"/>
    <lineage>
        <taxon>Eukaryota</taxon>
        <taxon>Sar</taxon>
        <taxon>Rhizaria</taxon>
        <taxon>Retaria</taxon>
        <taxon>Foraminifera</taxon>
        <taxon>Monothalamids</taxon>
        <taxon>Reticulomyxidae</taxon>
        <taxon>Reticulomyxa</taxon>
    </lineage>
</organism>
<dbReference type="Proteomes" id="UP000023152">
    <property type="component" value="Unassembled WGS sequence"/>
</dbReference>
<keyword evidence="4" id="KW-1185">Reference proteome</keyword>
<proteinExistence type="predicted"/>
<dbReference type="GO" id="GO:0004672">
    <property type="term" value="F:protein kinase activity"/>
    <property type="evidence" value="ECO:0007669"/>
    <property type="project" value="InterPro"/>
</dbReference>
<dbReference type="EMBL" id="ASPP01008053">
    <property type="protein sequence ID" value="ETO26147.1"/>
    <property type="molecule type" value="Genomic_DNA"/>
</dbReference>
<name>X6NL84_RETFI</name>
<feature type="compositionally biased region" description="Basic residues" evidence="1">
    <location>
        <begin position="232"/>
        <end position="245"/>
    </location>
</feature>
<protein>
    <recommendedName>
        <fullName evidence="2">Protein kinase domain-containing protein</fullName>
    </recommendedName>
</protein>
<dbReference type="AlphaFoldDB" id="X6NL84"/>
<evidence type="ECO:0000313" key="4">
    <source>
        <dbReference type="Proteomes" id="UP000023152"/>
    </source>
</evidence>
<dbReference type="SUPFAM" id="SSF56112">
    <property type="entry name" value="Protein kinase-like (PK-like)"/>
    <property type="match status" value="1"/>
</dbReference>
<evidence type="ECO:0000313" key="3">
    <source>
        <dbReference type="EMBL" id="ETO26147.1"/>
    </source>
</evidence>
<gene>
    <name evidence="3" type="ORF">RFI_10992</name>
</gene>
<evidence type="ECO:0000256" key="1">
    <source>
        <dbReference type="SAM" id="MobiDB-lite"/>
    </source>
</evidence>
<sequence length="245" mass="28214">MKSKQQINVLCCFFLCTKKKFFLKLSYLDIFGISLSEERKEMAKAMASGNEEATRKVSNDSRSAPGYSCNDKGFMDFSDQLMIGKRYVLQNPKKVEDIQVDHGKGRYGSVYCAHDKKENSYKAIKILKLPEKEGDDNYIRRELRVLKRITNSELGDEDNPKIGSPFVIQLLDYGQYETHSYFVFDYFEVTLQQHLDHVLQMNYKALQASNGNDIDNESNEQDNNGNNNANAKKQKKVTKKKTTIK</sequence>
<feature type="domain" description="Protein kinase" evidence="2">
    <location>
        <begin position="96"/>
        <end position="245"/>
    </location>
</feature>
<dbReference type="GO" id="GO:0005524">
    <property type="term" value="F:ATP binding"/>
    <property type="evidence" value="ECO:0007669"/>
    <property type="project" value="InterPro"/>
</dbReference>
<evidence type="ECO:0000259" key="2">
    <source>
        <dbReference type="PROSITE" id="PS50011"/>
    </source>
</evidence>
<dbReference type="PROSITE" id="PS50011">
    <property type="entry name" value="PROTEIN_KINASE_DOM"/>
    <property type="match status" value="1"/>
</dbReference>
<comment type="caution">
    <text evidence="3">The sequence shown here is derived from an EMBL/GenBank/DDBJ whole genome shotgun (WGS) entry which is preliminary data.</text>
</comment>
<accession>X6NL84</accession>
<dbReference type="Gene3D" id="1.10.510.10">
    <property type="entry name" value="Transferase(Phosphotransferase) domain 1"/>
    <property type="match status" value="1"/>
</dbReference>
<dbReference type="InterPro" id="IPR000719">
    <property type="entry name" value="Prot_kinase_dom"/>
</dbReference>
<feature type="region of interest" description="Disordered" evidence="1">
    <location>
        <begin position="210"/>
        <end position="245"/>
    </location>
</feature>
<feature type="compositionally biased region" description="Low complexity" evidence="1">
    <location>
        <begin position="221"/>
        <end position="231"/>
    </location>
</feature>
<reference evidence="3 4" key="1">
    <citation type="journal article" date="2013" name="Curr. Biol.">
        <title>The Genome of the Foraminiferan Reticulomyxa filosa.</title>
        <authorList>
            <person name="Glockner G."/>
            <person name="Hulsmann N."/>
            <person name="Schleicher M."/>
            <person name="Noegel A.A."/>
            <person name="Eichinger L."/>
            <person name="Gallinger C."/>
            <person name="Pawlowski J."/>
            <person name="Sierra R."/>
            <person name="Euteneuer U."/>
            <person name="Pillet L."/>
            <person name="Moustafa A."/>
            <person name="Platzer M."/>
            <person name="Groth M."/>
            <person name="Szafranski K."/>
            <person name="Schliwa M."/>
        </authorList>
    </citation>
    <scope>NUCLEOTIDE SEQUENCE [LARGE SCALE GENOMIC DNA]</scope>
</reference>